<keyword evidence="2" id="KW-0732">Signal</keyword>
<dbReference type="Proteomes" id="UP000005226">
    <property type="component" value="Chromosome 22"/>
</dbReference>
<dbReference type="PANTHER" id="PTHR45785:SF7">
    <property type="entry name" value="COMPLEMENT FACTOR H"/>
    <property type="match status" value="1"/>
</dbReference>
<gene>
    <name evidence="6" type="primary">LOC105418152</name>
</gene>
<feature type="domain" description="Sushi" evidence="5">
    <location>
        <begin position="86"/>
        <end position="144"/>
    </location>
</feature>
<reference evidence="6" key="3">
    <citation type="submission" date="2025-09" db="UniProtKB">
        <authorList>
            <consortium name="Ensembl"/>
        </authorList>
    </citation>
    <scope>IDENTIFICATION</scope>
</reference>
<feature type="disulfide bond" evidence="4">
    <location>
        <begin position="88"/>
        <end position="131"/>
    </location>
</feature>
<evidence type="ECO:0000256" key="3">
    <source>
        <dbReference type="ARBA" id="ARBA00023157"/>
    </source>
</evidence>
<evidence type="ECO:0000259" key="5">
    <source>
        <dbReference type="PROSITE" id="PS50923"/>
    </source>
</evidence>
<comment type="caution">
    <text evidence="4">Lacks conserved residue(s) required for the propagation of feature annotation.</text>
</comment>
<dbReference type="AlphaFoldDB" id="A0A674NNL6"/>
<protein>
    <recommendedName>
        <fullName evidence="5">Sushi domain-containing protein</fullName>
    </recommendedName>
</protein>
<organism evidence="6 7">
    <name type="scientific">Takifugu rubripes</name>
    <name type="common">Japanese pufferfish</name>
    <name type="synonym">Fugu rubripes</name>
    <dbReference type="NCBI Taxonomy" id="31033"/>
    <lineage>
        <taxon>Eukaryota</taxon>
        <taxon>Metazoa</taxon>
        <taxon>Chordata</taxon>
        <taxon>Craniata</taxon>
        <taxon>Vertebrata</taxon>
        <taxon>Euteleostomi</taxon>
        <taxon>Actinopterygii</taxon>
        <taxon>Neopterygii</taxon>
        <taxon>Teleostei</taxon>
        <taxon>Neoteleostei</taxon>
        <taxon>Acanthomorphata</taxon>
        <taxon>Eupercaria</taxon>
        <taxon>Tetraodontiformes</taxon>
        <taxon>Tetradontoidea</taxon>
        <taxon>Tetraodontidae</taxon>
        <taxon>Takifugu</taxon>
    </lineage>
</organism>
<proteinExistence type="predicted"/>
<feature type="domain" description="Sushi" evidence="5">
    <location>
        <begin position="147"/>
        <end position="209"/>
    </location>
</feature>
<dbReference type="InterPro" id="IPR000436">
    <property type="entry name" value="Sushi_SCR_CCP_dom"/>
</dbReference>
<sequence length="285" mass="31625">TEWAPHVSPSLSCSALRGLGMVELVSCRPPMLTGGYFVPEKESYDSGAQVAYTCEEGHKPAAEGWWSTSLCQGGTWVPRPQCIDEGACLPPEITNANFPPSDNGWYPHGHKIRVTCIEGYTHQNFRATAQCGNGSWSTLPVCTKHLGACDEPPRILNAVVINRGHQEVFTEDSQVQYQCKEGYVMEGGSADKKSICSGGKWADVPKCSKWKRSALCVLDAAHYPSSTVKLSGVQYLKEGEEREIPCIWHWDPHTSLARCTRGKVTLFPCKCSRFHLITRHNFFLF</sequence>
<dbReference type="InterPro" id="IPR051503">
    <property type="entry name" value="ComplSys_Reg/VirEntry_Med"/>
</dbReference>
<dbReference type="PANTHER" id="PTHR45785">
    <property type="entry name" value="COMPLEMENT FACTOR H-RELATED"/>
    <property type="match status" value="1"/>
</dbReference>
<accession>A0A674NNL6</accession>
<dbReference type="PROSITE" id="PS50923">
    <property type="entry name" value="SUSHI"/>
    <property type="match status" value="3"/>
</dbReference>
<keyword evidence="1 4" id="KW-0768">Sushi</keyword>
<dbReference type="SUPFAM" id="SSF57535">
    <property type="entry name" value="Complement control module/SCR domain"/>
    <property type="match status" value="3"/>
</dbReference>
<evidence type="ECO:0000313" key="7">
    <source>
        <dbReference type="Proteomes" id="UP000005226"/>
    </source>
</evidence>
<evidence type="ECO:0000256" key="2">
    <source>
        <dbReference type="ARBA" id="ARBA00022729"/>
    </source>
</evidence>
<dbReference type="GO" id="GO:0001851">
    <property type="term" value="F:complement component C3b binding"/>
    <property type="evidence" value="ECO:0007669"/>
    <property type="project" value="TreeGrafter"/>
</dbReference>
<dbReference type="CDD" id="cd00033">
    <property type="entry name" value="CCP"/>
    <property type="match status" value="2"/>
</dbReference>
<dbReference type="OMA" id="SCDHSFA"/>
<reference evidence="6" key="2">
    <citation type="submission" date="2025-08" db="UniProtKB">
        <authorList>
            <consortium name="Ensembl"/>
        </authorList>
    </citation>
    <scope>IDENTIFICATION</scope>
</reference>
<keyword evidence="7" id="KW-1185">Reference proteome</keyword>
<evidence type="ECO:0000313" key="6">
    <source>
        <dbReference type="Ensembl" id="ENSTRUP00000074659.1"/>
    </source>
</evidence>
<evidence type="ECO:0000256" key="4">
    <source>
        <dbReference type="PROSITE-ProRule" id="PRU00302"/>
    </source>
</evidence>
<dbReference type="GO" id="GO:0005615">
    <property type="term" value="C:extracellular space"/>
    <property type="evidence" value="ECO:0007669"/>
    <property type="project" value="TreeGrafter"/>
</dbReference>
<dbReference type="Ensembl" id="ENSTRUT00000089570.1">
    <property type="protein sequence ID" value="ENSTRUP00000074659.1"/>
    <property type="gene ID" value="ENSTRUG00000026024.1"/>
</dbReference>
<dbReference type="Pfam" id="PF00084">
    <property type="entry name" value="Sushi"/>
    <property type="match status" value="3"/>
</dbReference>
<dbReference type="Gene3D" id="2.10.70.10">
    <property type="entry name" value="Complement Module, domain 1"/>
    <property type="match status" value="3"/>
</dbReference>
<name>A0A674NNL6_TAKRU</name>
<feature type="domain" description="Sushi" evidence="5">
    <location>
        <begin position="25"/>
        <end position="84"/>
    </location>
</feature>
<dbReference type="InParanoid" id="A0A674NNL6"/>
<reference evidence="6 7" key="1">
    <citation type="journal article" date="2011" name="Genome Biol. Evol.">
        <title>Integration of the genetic map and genome assembly of fugu facilitates insights into distinct features of genome evolution in teleosts and mammals.</title>
        <authorList>
            <person name="Kai W."/>
            <person name="Kikuchi K."/>
            <person name="Tohari S."/>
            <person name="Chew A.K."/>
            <person name="Tay A."/>
            <person name="Fujiwara A."/>
            <person name="Hosoya S."/>
            <person name="Suetake H."/>
            <person name="Naruse K."/>
            <person name="Brenner S."/>
            <person name="Suzuki Y."/>
            <person name="Venkatesh B."/>
        </authorList>
    </citation>
    <scope>NUCLEOTIDE SEQUENCE [LARGE SCALE GENOMIC DNA]</scope>
</reference>
<dbReference type="GO" id="GO:0006956">
    <property type="term" value="P:complement activation"/>
    <property type="evidence" value="ECO:0007669"/>
    <property type="project" value="TreeGrafter"/>
</dbReference>
<dbReference type="SMART" id="SM00032">
    <property type="entry name" value="CCP"/>
    <property type="match status" value="3"/>
</dbReference>
<evidence type="ECO:0000256" key="1">
    <source>
        <dbReference type="ARBA" id="ARBA00022659"/>
    </source>
</evidence>
<keyword evidence="3 4" id="KW-1015">Disulfide bond</keyword>
<dbReference type="GeneTree" id="ENSGT00940000154967"/>
<dbReference type="InterPro" id="IPR035976">
    <property type="entry name" value="Sushi/SCR/CCP_sf"/>
</dbReference>